<dbReference type="Pfam" id="PF00768">
    <property type="entry name" value="Peptidase_S11"/>
    <property type="match status" value="1"/>
</dbReference>
<dbReference type="Pfam" id="PF05036">
    <property type="entry name" value="SPOR"/>
    <property type="match status" value="1"/>
</dbReference>
<dbReference type="InterPro" id="IPR018044">
    <property type="entry name" value="Peptidase_S11"/>
</dbReference>
<feature type="active site" evidence="7">
    <location>
        <position position="166"/>
    </location>
</feature>
<feature type="active site" description="Proton acceptor" evidence="7">
    <location>
        <position position="109"/>
    </location>
</feature>
<dbReference type="Gene3D" id="3.30.70.1070">
    <property type="entry name" value="Sporulation related repeat"/>
    <property type="match status" value="1"/>
</dbReference>
<dbReference type="GO" id="GO:0071555">
    <property type="term" value="P:cell wall organization"/>
    <property type="evidence" value="ECO:0007669"/>
    <property type="project" value="UniProtKB-KW"/>
</dbReference>
<feature type="binding site" evidence="8">
    <location>
        <position position="268"/>
    </location>
    <ligand>
        <name>substrate</name>
    </ligand>
</feature>
<dbReference type="GO" id="GO:0042834">
    <property type="term" value="F:peptidoglycan binding"/>
    <property type="evidence" value="ECO:0007669"/>
    <property type="project" value="InterPro"/>
</dbReference>
<dbReference type="PRINTS" id="PR00725">
    <property type="entry name" value="DADACBPTASE1"/>
</dbReference>
<keyword evidence="14" id="KW-1185">Reference proteome</keyword>
<dbReference type="HOGENOM" id="CLU_027070_1_1_5"/>
<evidence type="ECO:0000313" key="13">
    <source>
        <dbReference type="EMBL" id="ACK49721.1"/>
    </source>
</evidence>
<dbReference type="Proteomes" id="UP000002257">
    <property type="component" value="Chromosome"/>
</dbReference>
<evidence type="ECO:0000256" key="3">
    <source>
        <dbReference type="ARBA" id="ARBA00022801"/>
    </source>
</evidence>
<feature type="compositionally biased region" description="Basic and acidic residues" evidence="10">
    <location>
        <begin position="516"/>
        <end position="527"/>
    </location>
</feature>
<dbReference type="STRING" id="395965.Msil_0750"/>
<evidence type="ECO:0000259" key="11">
    <source>
        <dbReference type="Pfam" id="PF00768"/>
    </source>
</evidence>
<dbReference type="Gene3D" id="3.40.710.10">
    <property type="entry name" value="DD-peptidase/beta-lactamase superfamily"/>
    <property type="match status" value="1"/>
</dbReference>
<evidence type="ECO:0000256" key="7">
    <source>
        <dbReference type="PIRSR" id="PIRSR618044-1"/>
    </source>
</evidence>
<dbReference type="GO" id="GO:0008360">
    <property type="term" value="P:regulation of cell shape"/>
    <property type="evidence" value="ECO:0007669"/>
    <property type="project" value="UniProtKB-KW"/>
</dbReference>
<protein>
    <submittedName>
        <fullName evidence="13">Serine-type D-Ala-D-Ala carboxypeptidase</fullName>
        <ecNumber evidence="13">3.4.16.4</ecNumber>
    </submittedName>
</protein>
<accession>B8EPD3</accession>
<evidence type="ECO:0000256" key="5">
    <source>
        <dbReference type="ARBA" id="ARBA00022984"/>
    </source>
</evidence>
<dbReference type="EMBL" id="CP001280">
    <property type="protein sequence ID" value="ACK49721.1"/>
    <property type="molecule type" value="Genomic_DNA"/>
</dbReference>
<dbReference type="GO" id="GO:0006508">
    <property type="term" value="P:proteolysis"/>
    <property type="evidence" value="ECO:0007669"/>
    <property type="project" value="InterPro"/>
</dbReference>
<dbReference type="InterPro" id="IPR012338">
    <property type="entry name" value="Beta-lactam/transpept-like"/>
</dbReference>
<dbReference type="EC" id="3.4.16.4" evidence="13"/>
<keyword evidence="3 13" id="KW-0378">Hydrolase</keyword>
<dbReference type="InterPro" id="IPR001967">
    <property type="entry name" value="Peptidase_S11_N"/>
</dbReference>
<dbReference type="PANTHER" id="PTHR21581">
    <property type="entry name" value="D-ALANYL-D-ALANINE CARBOXYPEPTIDASE"/>
    <property type="match status" value="1"/>
</dbReference>
<organism evidence="13 14">
    <name type="scientific">Methylocella silvestris (strain DSM 15510 / CIP 108128 / LMG 27833 / NCIMB 13906 / BL2)</name>
    <dbReference type="NCBI Taxonomy" id="395965"/>
    <lineage>
        <taxon>Bacteria</taxon>
        <taxon>Pseudomonadati</taxon>
        <taxon>Pseudomonadota</taxon>
        <taxon>Alphaproteobacteria</taxon>
        <taxon>Hyphomicrobiales</taxon>
        <taxon>Beijerinckiaceae</taxon>
        <taxon>Methylocella</taxon>
    </lineage>
</organism>
<dbReference type="eggNOG" id="COG3266">
    <property type="taxonomic scope" value="Bacteria"/>
</dbReference>
<dbReference type="InterPro" id="IPR007730">
    <property type="entry name" value="SPOR-like_dom"/>
</dbReference>
<keyword evidence="13" id="KW-0645">Protease</keyword>
<gene>
    <name evidence="13" type="ordered locus">Msil_0750</name>
</gene>
<comment type="similarity">
    <text evidence="1 9">Belongs to the peptidase S11 family.</text>
</comment>
<name>B8EPD3_METSB</name>
<feature type="domain" description="Peptidase S11 D-alanyl-D-alanine carboxypeptidase A N-terminal" evidence="11">
    <location>
        <begin position="81"/>
        <end position="297"/>
    </location>
</feature>
<keyword evidence="2" id="KW-0732">Signal</keyword>
<evidence type="ECO:0000256" key="4">
    <source>
        <dbReference type="ARBA" id="ARBA00022960"/>
    </source>
</evidence>
<dbReference type="InterPro" id="IPR036680">
    <property type="entry name" value="SPOR-like_sf"/>
</dbReference>
<dbReference type="KEGG" id="msl:Msil_0750"/>
<sequence length="614" mass="65588">MLDLGATVRRSKKAEAFSGLALLVAVSVAAVSFFAGPAEARQRSHGHHAGKHFPGHYGRAHHAHSVRYMRARPFAPSRNFAAIVVDGNSGEALYARNEDEPRHPASITKVMTLYLLFEQLEQGRLRLDSEIPISARAAAQKPTKLGLRPGRTISVDDAIKAIVTRSANDIAVAIAEAVGGDEDRFADLMTRKARELGMRNTKYVNASGLPADAQITTARDLSILGRAVQERFPRYYRYFSTRTFYFAGAAIRNHNRLMDRVEGMDGIKTGYTNASGFNLLTSVKRDGHYIVAVVMGGVSAPSRDRIMADLIEDQIGNGATVRTASVLRDLPQRPVERDTPPTDLPSRAVAQQQAAPAAAPQLAAAAPLREIAPAPKAALAYVATQPAAQAPTQKITLRAITPQPPQAIDPIRVASISADVPLDKPRPAFVSGAVKTQPTPATANDAEPGAARRVAVRTASLDGSTMNAAFFAPPTATPSTMRWVAGPAPAKLGKAEKADRRAVASAEPPRLAAPAEKTKDVEGKNAEQRPAAAARGWMIQIGATDDIAKANALLAKARISCGRTLNSAQPFTEKVQKGSETLYRARFAGLEEKSAENACRTLKQSGLSCFATKN</sequence>
<reference evidence="13 14" key="1">
    <citation type="journal article" date="2010" name="J. Bacteriol.">
        <title>Complete genome sequence of the aerobic facultative methanotroph Methylocella silvestris BL2.</title>
        <authorList>
            <person name="Chen Y."/>
            <person name="Crombie A."/>
            <person name="Rahman M.T."/>
            <person name="Dedysh S.N."/>
            <person name="Liesack W."/>
            <person name="Stott M.B."/>
            <person name="Alam M."/>
            <person name="Theisen A.R."/>
            <person name="Murrell J.C."/>
            <person name="Dunfield P.F."/>
        </authorList>
    </citation>
    <scope>NUCLEOTIDE SEQUENCE [LARGE SCALE GENOMIC DNA]</scope>
    <source>
        <strain evidence="14">DSM 15510 / CIP 108128 / LMG 27833 / NCIMB 13906 / BL2</strain>
    </source>
</reference>
<feature type="domain" description="SPOR" evidence="12">
    <location>
        <begin position="534"/>
        <end position="612"/>
    </location>
</feature>
<keyword evidence="5" id="KW-0573">Peptidoglycan synthesis</keyword>
<evidence type="ECO:0000256" key="9">
    <source>
        <dbReference type="RuleBase" id="RU004016"/>
    </source>
</evidence>
<feature type="compositionally biased region" description="Basic and acidic residues" evidence="10">
    <location>
        <begin position="493"/>
        <end position="502"/>
    </location>
</feature>
<evidence type="ECO:0000256" key="8">
    <source>
        <dbReference type="PIRSR" id="PIRSR618044-2"/>
    </source>
</evidence>
<keyword evidence="13" id="KW-0121">Carboxypeptidase</keyword>
<evidence type="ECO:0000313" key="14">
    <source>
        <dbReference type="Proteomes" id="UP000002257"/>
    </source>
</evidence>
<evidence type="ECO:0000256" key="2">
    <source>
        <dbReference type="ARBA" id="ARBA00022729"/>
    </source>
</evidence>
<evidence type="ECO:0000256" key="10">
    <source>
        <dbReference type="SAM" id="MobiDB-lite"/>
    </source>
</evidence>
<evidence type="ECO:0000256" key="6">
    <source>
        <dbReference type="ARBA" id="ARBA00023316"/>
    </source>
</evidence>
<keyword evidence="4" id="KW-0133">Cell shape</keyword>
<dbReference type="PANTHER" id="PTHR21581:SF6">
    <property type="entry name" value="TRAFFICKING PROTEIN PARTICLE COMPLEX SUBUNIT 12"/>
    <property type="match status" value="1"/>
</dbReference>
<feature type="region of interest" description="Disordered" evidence="10">
    <location>
        <begin position="491"/>
        <end position="529"/>
    </location>
</feature>
<feature type="active site" description="Acyl-ester intermediate" evidence="7">
    <location>
        <position position="106"/>
    </location>
</feature>
<dbReference type="OrthoDB" id="5291989at2"/>
<dbReference type="eggNOG" id="COG1686">
    <property type="taxonomic scope" value="Bacteria"/>
</dbReference>
<dbReference type="SUPFAM" id="SSF56601">
    <property type="entry name" value="beta-lactamase/transpeptidase-like"/>
    <property type="match status" value="1"/>
</dbReference>
<dbReference type="AlphaFoldDB" id="B8EPD3"/>
<keyword evidence="6" id="KW-0961">Cell wall biogenesis/degradation</keyword>
<dbReference type="RefSeq" id="WP_012589791.1">
    <property type="nucleotide sequence ID" value="NC_011666.1"/>
</dbReference>
<dbReference type="GO" id="GO:0009252">
    <property type="term" value="P:peptidoglycan biosynthetic process"/>
    <property type="evidence" value="ECO:0007669"/>
    <property type="project" value="UniProtKB-KW"/>
</dbReference>
<evidence type="ECO:0000259" key="12">
    <source>
        <dbReference type="Pfam" id="PF05036"/>
    </source>
</evidence>
<feature type="region of interest" description="Disordered" evidence="10">
    <location>
        <begin position="431"/>
        <end position="451"/>
    </location>
</feature>
<evidence type="ECO:0000256" key="1">
    <source>
        <dbReference type="ARBA" id="ARBA00007164"/>
    </source>
</evidence>
<proteinExistence type="inferred from homology"/>
<dbReference type="GO" id="GO:0009002">
    <property type="term" value="F:serine-type D-Ala-D-Ala carboxypeptidase activity"/>
    <property type="evidence" value="ECO:0007669"/>
    <property type="project" value="UniProtKB-EC"/>
</dbReference>